<organism evidence="1 2">
    <name type="scientific">Physocladia obscura</name>
    <dbReference type="NCBI Taxonomy" id="109957"/>
    <lineage>
        <taxon>Eukaryota</taxon>
        <taxon>Fungi</taxon>
        <taxon>Fungi incertae sedis</taxon>
        <taxon>Chytridiomycota</taxon>
        <taxon>Chytridiomycota incertae sedis</taxon>
        <taxon>Chytridiomycetes</taxon>
        <taxon>Chytridiales</taxon>
        <taxon>Chytriomycetaceae</taxon>
        <taxon>Physocladia</taxon>
    </lineage>
</organism>
<accession>A0AAD5X9S1</accession>
<comment type="caution">
    <text evidence="1">The sequence shown here is derived from an EMBL/GenBank/DDBJ whole genome shotgun (WGS) entry which is preliminary data.</text>
</comment>
<gene>
    <name evidence="1" type="ORF">HK100_002921</name>
</gene>
<name>A0AAD5X9S1_9FUNG</name>
<dbReference type="AlphaFoldDB" id="A0AAD5X9S1"/>
<evidence type="ECO:0000313" key="2">
    <source>
        <dbReference type="Proteomes" id="UP001211907"/>
    </source>
</evidence>
<keyword evidence="2" id="KW-1185">Reference proteome</keyword>
<protein>
    <submittedName>
        <fullName evidence="1">Uncharacterized protein</fullName>
    </submittedName>
</protein>
<proteinExistence type="predicted"/>
<dbReference type="EMBL" id="JADGJH010001697">
    <property type="protein sequence ID" value="KAJ3110748.1"/>
    <property type="molecule type" value="Genomic_DNA"/>
</dbReference>
<reference evidence="1" key="1">
    <citation type="submission" date="2020-05" db="EMBL/GenBank/DDBJ databases">
        <title>Phylogenomic resolution of chytrid fungi.</title>
        <authorList>
            <person name="Stajich J.E."/>
            <person name="Amses K."/>
            <person name="Simmons R."/>
            <person name="Seto K."/>
            <person name="Myers J."/>
            <person name="Bonds A."/>
            <person name="Quandt C.A."/>
            <person name="Barry K."/>
            <person name="Liu P."/>
            <person name="Grigoriev I."/>
            <person name="Longcore J.E."/>
            <person name="James T.Y."/>
        </authorList>
    </citation>
    <scope>NUCLEOTIDE SEQUENCE</scope>
    <source>
        <strain evidence="1">JEL0513</strain>
    </source>
</reference>
<evidence type="ECO:0000313" key="1">
    <source>
        <dbReference type="EMBL" id="KAJ3110748.1"/>
    </source>
</evidence>
<dbReference type="Proteomes" id="UP001211907">
    <property type="component" value="Unassembled WGS sequence"/>
</dbReference>
<sequence>MTLEKVENLNEDEVSCMGGKQLLQEKRKSFFVGLNSGKHQAASIHYNLRDDLLEDTANAVKALHPNLSHFIEYAPAVVIQKGQGKTLQMNQFDAQTEILKEMIDAIRNDRVLMEKRLEKITADLQAAQAVAKENPPPPPPIPNEINPFGFIGHAIDRFLKN</sequence>